<comment type="subcellular location">
    <subcellularLocation>
        <location evidence="1">Cytoplasm</location>
    </subcellularLocation>
</comment>
<dbReference type="GO" id="GO:0005737">
    <property type="term" value="C:cytoplasm"/>
    <property type="evidence" value="ECO:0007669"/>
    <property type="project" value="UniProtKB-SubCell"/>
</dbReference>
<dbReference type="EMBL" id="JANPWB010000011">
    <property type="protein sequence ID" value="KAJ1131228.1"/>
    <property type="molecule type" value="Genomic_DNA"/>
</dbReference>
<dbReference type="Pfam" id="PF00685">
    <property type="entry name" value="Sulfotransfer_1"/>
    <property type="match status" value="1"/>
</dbReference>
<evidence type="ECO:0000256" key="2">
    <source>
        <dbReference type="ARBA" id="ARBA00005771"/>
    </source>
</evidence>
<evidence type="ECO:0000256" key="5">
    <source>
        <dbReference type="RuleBase" id="RU361155"/>
    </source>
</evidence>
<dbReference type="InterPro" id="IPR027417">
    <property type="entry name" value="P-loop_NTPase"/>
</dbReference>
<dbReference type="Gene3D" id="3.40.50.300">
    <property type="entry name" value="P-loop containing nucleotide triphosphate hydrolases"/>
    <property type="match status" value="1"/>
</dbReference>
<evidence type="ECO:0000256" key="1">
    <source>
        <dbReference type="ARBA" id="ARBA00004496"/>
    </source>
</evidence>
<evidence type="ECO:0000313" key="7">
    <source>
        <dbReference type="EMBL" id="KAJ1131228.1"/>
    </source>
</evidence>
<proteinExistence type="inferred from homology"/>
<dbReference type="InterPro" id="IPR000863">
    <property type="entry name" value="Sulfotransferase_dom"/>
</dbReference>
<dbReference type="PANTHER" id="PTHR11783">
    <property type="entry name" value="SULFOTRANSFERASE SULT"/>
    <property type="match status" value="1"/>
</dbReference>
<evidence type="ECO:0000259" key="6">
    <source>
        <dbReference type="Pfam" id="PF00685"/>
    </source>
</evidence>
<comment type="similarity">
    <text evidence="2 5">Belongs to the sulfotransferase 1 family.</text>
</comment>
<evidence type="ECO:0000256" key="3">
    <source>
        <dbReference type="ARBA" id="ARBA00022490"/>
    </source>
</evidence>
<sequence length="290" mass="33691">MEAITTEDLVVNGIRFPAVAHDEESLRYVQHEFQVRDDDVFNVTYPKSGTTWMQEILTLINSKGDLSLYKSSPNWDRVPWVEQKTGRGNLESRPSPRLITSHLPVHMFPKSFFGSKAKLIYTVRNPKDACVSLFFYCQIAEFLKTTENFGDFYSLFMKGDVIYGSWFDHVSGWLSLKDQTNILLMSYEGMLQDPRGSIVKLCNFLGRDLDDVAIDTVVENTSFKNLKNNQMSNYTLVPNEFIDQRKGSFFRKGISGDWKNYFTVAQSEEFDKIFEEKMKNFNLKERFGWD</sequence>
<name>A0AAV7PSK5_PLEWA</name>
<dbReference type="GO" id="GO:0008146">
    <property type="term" value="F:sulfotransferase activity"/>
    <property type="evidence" value="ECO:0007669"/>
    <property type="project" value="InterPro"/>
</dbReference>
<keyword evidence="4 5" id="KW-0808">Transferase</keyword>
<feature type="domain" description="Sulfotransferase" evidence="6">
    <location>
        <begin position="37"/>
        <end position="281"/>
    </location>
</feature>
<evidence type="ECO:0000256" key="4">
    <source>
        <dbReference type="ARBA" id="ARBA00022679"/>
    </source>
</evidence>
<dbReference type="Proteomes" id="UP001066276">
    <property type="component" value="Chromosome 7"/>
</dbReference>
<dbReference type="AlphaFoldDB" id="A0AAV7PSK5"/>
<keyword evidence="8" id="KW-1185">Reference proteome</keyword>
<reference evidence="7" key="1">
    <citation type="journal article" date="2022" name="bioRxiv">
        <title>Sequencing and chromosome-scale assembly of the giantPleurodeles waltlgenome.</title>
        <authorList>
            <person name="Brown T."/>
            <person name="Elewa A."/>
            <person name="Iarovenko S."/>
            <person name="Subramanian E."/>
            <person name="Araus A.J."/>
            <person name="Petzold A."/>
            <person name="Susuki M."/>
            <person name="Suzuki K.-i.T."/>
            <person name="Hayashi T."/>
            <person name="Toyoda A."/>
            <person name="Oliveira C."/>
            <person name="Osipova E."/>
            <person name="Leigh N.D."/>
            <person name="Simon A."/>
            <person name="Yun M.H."/>
        </authorList>
    </citation>
    <scope>NUCLEOTIDE SEQUENCE</scope>
    <source>
        <strain evidence="7">20211129_DDA</strain>
        <tissue evidence="7">Liver</tissue>
    </source>
</reference>
<accession>A0AAV7PSK5</accession>
<protein>
    <recommendedName>
        <fullName evidence="5">Sulfotransferase</fullName>
        <ecNumber evidence="5">2.8.2.-</ecNumber>
    </recommendedName>
</protein>
<gene>
    <name evidence="7" type="ORF">NDU88_009567</name>
</gene>
<organism evidence="7 8">
    <name type="scientific">Pleurodeles waltl</name>
    <name type="common">Iberian ribbed newt</name>
    <dbReference type="NCBI Taxonomy" id="8319"/>
    <lineage>
        <taxon>Eukaryota</taxon>
        <taxon>Metazoa</taxon>
        <taxon>Chordata</taxon>
        <taxon>Craniata</taxon>
        <taxon>Vertebrata</taxon>
        <taxon>Euteleostomi</taxon>
        <taxon>Amphibia</taxon>
        <taxon>Batrachia</taxon>
        <taxon>Caudata</taxon>
        <taxon>Salamandroidea</taxon>
        <taxon>Salamandridae</taxon>
        <taxon>Pleurodelinae</taxon>
        <taxon>Pleurodeles</taxon>
    </lineage>
</organism>
<keyword evidence="3" id="KW-0963">Cytoplasm</keyword>
<dbReference type="FunFam" id="3.40.50.300:FF:000433">
    <property type="entry name" value="Estrogen sulfotransferase"/>
    <property type="match status" value="1"/>
</dbReference>
<dbReference type="EC" id="2.8.2.-" evidence="5"/>
<evidence type="ECO:0000313" key="8">
    <source>
        <dbReference type="Proteomes" id="UP001066276"/>
    </source>
</evidence>
<comment type="caution">
    <text evidence="7">The sequence shown here is derived from an EMBL/GenBank/DDBJ whole genome shotgun (WGS) entry which is preliminary data.</text>
</comment>
<dbReference type="SUPFAM" id="SSF52540">
    <property type="entry name" value="P-loop containing nucleoside triphosphate hydrolases"/>
    <property type="match status" value="1"/>
</dbReference>